<comment type="similarity">
    <text evidence="1">Belongs to the phosphatidylethanolamine-binding protein family.</text>
</comment>
<accession>A0A9P5NFX6</accession>
<dbReference type="SUPFAM" id="SSF49777">
    <property type="entry name" value="PEBP-like"/>
    <property type="match status" value="1"/>
</dbReference>
<dbReference type="GO" id="GO:0005543">
    <property type="term" value="F:phospholipid binding"/>
    <property type="evidence" value="ECO:0007669"/>
    <property type="project" value="TreeGrafter"/>
</dbReference>
<comment type="caution">
    <text evidence="2">The sequence shown here is derived from an EMBL/GenBank/DDBJ whole genome shotgun (WGS) entry which is preliminary data.</text>
</comment>
<evidence type="ECO:0000313" key="3">
    <source>
        <dbReference type="Proteomes" id="UP000724874"/>
    </source>
</evidence>
<sequence length="196" mass="21895">MTNPLNKAHEWLEILQRNEVIDDVIPAAATFGPEVFFSVVWEDSKANVAKPGPTLDRKLTPKQPKIKVQPLFAPEGDFTYTLVMTDPDAPSRETPKFREFRHWVVTGLKLPEVDATDVQGKFVATSGNTVTPWYPPAPPAVFLLFREPASGAGIPKDAVEYKAEPADRQKWKAVEFGGKYKMKLVGATFFFTETTK</sequence>
<dbReference type="GO" id="GO:0046578">
    <property type="term" value="P:regulation of Ras protein signal transduction"/>
    <property type="evidence" value="ECO:0007669"/>
    <property type="project" value="TreeGrafter"/>
</dbReference>
<name>A0A9P5NFX6_GYMJU</name>
<dbReference type="CDD" id="cd00866">
    <property type="entry name" value="PEBP_euk"/>
    <property type="match status" value="1"/>
</dbReference>
<dbReference type="Proteomes" id="UP000724874">
    <property type="component" value="Unassembled WGS sequence"/>
</dbReference>
<dbReference type="InterPro" id="IPR035810">
    <property type="entry name" value="PEBP_euk"/>
</dbReference>
<dbReference type="GO" id="GO:0030162">
    <property type="term" value="P:regulation of proteolysis"/>
    <property type="evidence" value="ECO:0007669"/>
    <property type="project" value="TreeGrafter"/>
</dbReference>
<dbReference type="Gene3D" id="3.90.280.10">
    <property type="entry name" value="PEBP-like"/>
    <property type="match status" value="1"/>
</dbReference>
<proteinExistence type="inferred from homology"/>
<dbReference type="InterPro" id="IPR008914">
    <property type="entry name" value="PEBP"/>
</dbReference>
<evidence type="ECO:0000313" key="2">
    <source>
        <dbReference type="EMBL" id="KAF8883881.1"/>
    </source>
</evidence>
<dbReference type="PROSITE" id="PS01220">
    <property type="entry name" value="PBP"/>
    <property type="match status" value="1"/>
</dbReference>
<dbReference type="PANTHER" id="PTHR11362">
    <property type="entry name" value="PHOSPHATIDYLETHANOLAMINE-BINDING PROTEIN"/>
    <property type="match status" value="1"/>
</dbReference>
<dbReference type="AlphaFoldDB" id="A0A9P5NFX6"/>
<reference evidence="2" key="1">
    <citation type="submission" date="2020-11" db="EMBL/GenBank/DDBJ databases">
        <authorList>
            <consortium name="DOE Joint Genome Institute"/>
            <person name="Ahrendt S."/>
            <person name="Riley R."/>
            <person name="Andreopoulos W."/>
            <person name="LaButti K."/>
            <person name="Pangilinan J."/>
            <person name="Ruiz-duenas F.J."/>
            <person name="Barrasa J.M."/>
            <person name="Sanchez-Garcia M."/>
            <person name="Camarero S."/>
            <person name="Miyauchi S."/>
            <person name="Serrano A."/>
            <person name="Linde D."/>
            <person name="Babiker R."/>
            <person name="Drula E."/>
            <person name="Ayuso-Fernandez I."/>
            <person name="Pacheco R."/>
            <person name="Padilla G."/>
            <person name="Ferreira P."/>
            <person name="Barriuso J."/>
            <person name="Kellner H."/>
            <person name="Castanera R."/>
            <person name="Alfaro M."/>
            <person name="Ramirez L."/>
            <person name="Pisabarro A.G."/>
            <person name="Kuo A."/>
            <person name="Tritt A."/>
            <person name="Lipzen A."/>
            <person name="He G."/>
            <person name="Yan M."/>
            <person name="Ng V."/>
            <person name="Cullen D."/>
            <person name="Martin F."/>
            <person name="Rosso M.-N."/>
            <person name="Henrissat B."/>
            <person name="Hibbett D."/>
            <person name="Martinez A.T."/>
            <person name="Grigoriev I.V."/>
        </authorList>
    </citation>
    <scope>NUCLEOTIDE SEQUENCE</scope>
    <source>
        <strain evidence="2">AH 44721</strain>
    </source>
</reference>
<dbReference type="InterPro" id="IPR036610">
    <property type="entry name" value="PEBP-like_sf"/>
</dbReference>
<dbReference type="GO" id="GO:0030414">
    <property type="term" value="F:peptidase inhibitor activity"/>
    <property type="evidence" value="ECO:0007669"/>
    <property type="project" value="TreeGrafter"/>
</dbReference>
<dbReference type="OrthoDB" id="2506647at2759"/>
<organism evidence="2 3">
    <name type="scientific">Gymnopilus junonius</name>
    <name type="common">Spectacular rustgill mushroom</name>
    <name type="synonym">Gymnopilus spectabilis subsp. junonius</name>
    <dbReference type="NCBI Taxonomy" id="109634"/>
    <lineage>
        <taxon>Eukaryota</taxon>
        <taxon>Fungi</taxon>
        <taxon>Dikarya</taxon>
        <taxon>Basidiomycota</taxon>
        <taxon>Agaricomycotina</taxon>
        <taxon>Agaricomycetes</taxon>
        <taxon>Agaricomycetidae</taxon>
        <taxon>Agaricales</taxon>
        <taxon>Agaricineae</taxon>
        <taxon>Hymenogastraceae</taxon>
        <taxon>Gymnopilus</taxon>
    </lineage>
</organism>
<dbReference type="InterPro" id="IPR001858">
    <property type="entry name" value="Phosphatidylethanolamine-bd_CS"/>
</dbReference>
<dbReference type="PANTHER" id="PTHR11362:SF148">
    <property type="entry name" value="CARBOXYPEPTIDASE Y INHIBITOR"/>
    <property type="match status" value="1"/>
</dbReference>
<dbReference type="Pfam" id="PF01161">
    <property type="entry name" value="PBP"/>
    <property type="match status" value="1"/>
</dbReference>
<dbReference type="EMBL" id="JADNYJ010000112">
    <property type="protein sequence ID" value="KAF8883881.1"/>
    <property type="molecule type" value="Genomic_DNA"/>
</dbReference>
<keyword evidence="3" id="KW-1185">Reference proteome</keyword>
<protein>
    <submittedName>
        <fullName evidence="2">Phosphatidylethanolamine-binding protein</fullName>
    </submittedName>
</protein>
<evidence type="ECO:0000256" key="1">
    <source>
        <dbReference type="ARBA" id="ARBA00007091"/>
    </source>
</evidence>
<gene>
    <name evidence="2" type="ORF">CPB84DRAFT_1965079</name>
</gene>